<gene>
    <name evidence="2" type="ORF">TrCOL_g3620</name>
</gene>
<organism evidence="2 3">
    <name type="scientific">Triparma columacea</name>
    <dbReference type="NCBI Taxonomy" id="722753"/>
    <lineage>
        <taxon>Eukaryota</taxon>
        <taxon>Sar</taxon>
        <taxon>Stramenopiles</taxon>
        <taxon>Ochrophyta</taxon>
        <taxon>Bolidophyceae</taxon>
        <taxon>Parmales</taxon>
        <taxon>Triparmaceae</taxon>
        <taxon>Triparma</taxon>
    </lineage>
</organism>
<keyword evidence="3" id="KW-1185">Reference proteome</keyword>
<evidence type="ECO:0000313" key="2">
    <source>
        <dbReference type="EMBL" id="GMI45348.1"/>
    </source>
</evidence>
<feature type="compositionally biased region" description="Basic and acidic residues" evidence="1">
    <location>
        <begin position="131"/>
        <end position="141"/>
    </location>
</feature>
<dbReference type="AlphaFoldDB" id="A0A9W7GJS4"/>
<feature type="non-terminal residue" evidence="2">
    <location>
        <position position="1"/>
    </location>
</feature>
<protein>
    <submittedName>
        <fullName evidence="2">Uncharacterized protein</fullName>
    </submittedName>
</protein>
<proteinExistence type="predicted"/>
<feature type="compositionally biased region" description="Basic and acidic residues" evidence="1">
    <location>
        <begin position="111"/>
        <end position="123"/>
    </location>
</feature>
<comment type="caution">
    <text evidence="2">The sequence shown here is derived from an EMBL/GenBank/DDBJ whole genome shotgun (WGS) entry which is preliminary data.</text>
</comment>
<dbReference type="EMBL" id="BRYA01000243">
    <property type="protein sequence ID" value="GMI45348.1"/>
    <property type="molecule type" value="Genomic_DNA"/>
</dbReference>
<feature type="region of interest" description="Disordered" evidence="1">
    <location>
        <begin position="111"/>
        <end position="159"/>
    </location>
</feature>
<dbReference type="Proteomes" id="UP001165065">
    <property type="component" value="Unassembled WGS sequence"/>
</dbReference>
<evidence type="ECO:0000313" key="3">
    <source>
        <dbReference type="Proteomes" id="UP001165065"/>
    </source>
</evidence>
<evidence type="ECO:0000256" key="1">
    <source>
        <dbReference type="SAM" id="MobiDB-lite"/>
    </source>
</evidence>
<accession>A0A9W7GJS4</accession>
<name>A0A9W7GJS4_9STRA</name>
<sequence length="159" mass="17920">KVEEIIKDCKPLWDKYREKLAARKKRNKEGAESLNVTKARELVAHVRKSEGGKTVPSSTNKEVLFSDNTYMGSWWHGTATKINGCIANDPKVEEIIKDCKPLWDKYREKLAARNKKRDEEGRGTGEGGEGEGGRRDKRGEYNEMDVAAAFDAEEDSDGD</sequence>
<reference evidence="3" key="1">
    <citation type="journal article" date="2023" name="Commun. Biol.">
        <title>Genome analysis of Parmales, the sister group of diatoms, reveals the evolutionary specialization of diatoms from phago-mixotrophs to photoautotrophs.</title>
        <authorList>
            <person name="Ban H."/>
            <person name="Sato S."/>
            <person name="Yoshikawa S."/>
            <person name="Yamada K."/>
            <person name="Nakamura Y."/>
            <person name="Ichinomiya M."/>
            <person name="Sato N."/>
            <person name="Blanc-Mathieu R."/>
            <person name="Endo H."/>
            <person name="Kuwata A."/>
            <person name="Ogata H."/>
        </authorList>
    </citation>
    <scope>NUCLEOTIDE SEQUENCE [LARGE SCALE GENOMIC DNA]</scope>
</reference>